<dbReference type="PANTHER" id="PTHR12286:SF5">
    <property type="entry name" value="SACCHAROPINE DEHYDROGENASE-LIKE OXIDOREDUCTASE"/>
    <property type="match status" value="1"/>
</dbReference>
<dbReference type="AlphaFoldDB" id="A0A815DPM6"/>
<dbReference type="PANTHER" id="PTHR12286">
    <property type="entry name" value="SACCHAROPINE DEHYDROGENASE-LIKE OXIDOREDUCTASE"/>
    <property type="match status" value="1"/>
</dbReference>
<dbReference type="GO" id="GO:0005739">
    <property type="term" value="C:mitochondrion"/>
    <property type="evidence" value="ECO:0007669"/>
    <property type="project" value="TreeGrafter"/>
</dbReference>
<accession>A0A815DPM6</accession>
<evidence type="ECO:0000313" key="7">
    <source>
        <dbReference type="Proteomes" id="UP000663852"/>
    </source>
</evidence>
<keyword evidence="2" id="KW-0863">Zinc-finger</keyword>
<evidence type="ECO:0000256" key="4">
    <source>
        <dbReference type="ARBA" id="ARBA00038048"/>
    </source>
</evidence>
<reference evidence="6" key="1">
    <citation type="submission" date="2021-02" db="EMBL/GenBank/DDBJ databases">
        <authorList>
            <person name="Nowell W R."/>
        </authorList>
    </citation>
    <scope>NUCLEOTIDE SEQUENCE</scope>
</reference>
<feature type="domain" description="3CxxC-type" evidence="5">
    <location>
        <begin position="620"/>
        <end position="739"/>
    </location>
</feature>
<dbReference type="Pfam" id="PF03435">
    <property type="entry name" value="Sacchrp_dh_NADP"/>
    <property type="match status" value="1"/>
</dbReference>
<gene>
    <name evidence="6" type="ORF">EDS130_LOCUS30519</name>
</gene>
<dbReference type="InterPro" id="IPR027377">
    <property type="entry name" value="ZAR1/RTP1-5-like_Znf-3CxxC"/>
</dbReference>
<dbReference type="FunFam" id="3.40.50.720:FF:000178">
    <property type="entry name" value="Saccharopine dehydrogenase-like oxidoreductase"/>
    <property type="match status" value="1"/>
</dbReference>
<dbReference type="Pfam" id="PF13695">
    <property type="entry name" value="Zn_ribbon_3CxxC"/>
    <property type="match status" value="1"/>
</dbReference>
<dbReference type="Gene3D" id="3.40.50.720">
    <property type="entry name" value="NAD(P)-binding Rossmann-like Domain"/>
    <property type="match status" value="1"/>
</dbReference>
<dbReference type="SUPFAM" id="SSF51735">
    <property type="entry name" value="NAD(P)-binding Rossmann-fold domains"/>
    <property type="match status" value="1"/>
</dbReference>
<organism evidence="6 7">
    <name type="scientific">Adineta ricciae</name>
    <name type="common">Rotifer</name>
    <dbReference type="NCBI Taxonomy" id="249248"/>
    <lineage>
        <taxon>Eukaryota</taxon>
        <taxon>Metazoa</taxon>
        <taxon>Spiralia</taxon>
        <taxon>Gnathifera</taxon>
        <taxon>Rotifera</taxon>
        <taxon>Eurotatoria</taxon>
        <taxon>Bdelloidea</taxon>
        <taxon>Adinetida</taxon>
        <taxon>Adinetidae</taxon>
        <taxon>Adineta</taxon>
    </lineage>
</organism>
<comment type="caution">
    <text evidence="6">The sequence shown here is derived from an EMBL/GenBank/DDBJ whole genome shotgun (WGS) entry which is preliminary data.</text>
</comment>
<dbReference type="GO" id="GO:0005886">
    <property type="term" value="C:plasma membrane"/>
    <property type="evidence" value="ECO:0007669"/>
    <property type="project" value="TreeGrafter"/>
</dbReference>
<keyword evidence="1" id="KW-0479">Metal-binding</keyword>
<dbReference type="InterPro" id="IPR005097">
    <property type="entry name" value="Sacchrp_dh_NADP-bd"/>
</dbReference>
<dbReference type="GO" id="GO:0009247">
    <property type="term" value="P:glycolipid biosynthetic process"/>
    <property type="evidence" value="ECO:0007669"/>
    <property type="project" value="TreeGrafter"/>
</dbReference>
<dbReference type="OrthoDB" id="8121437at2759"/>
<dbReference type="GO" id="GO:0008270">
    <property type="term" value="F:zinc ion binding"/>
    <property type="evidence" value="ECO:0007669"/>
    <property type="project" value="UniProtKB-KW"/>
</dbReference>
<evidence type="ECO:0000313" key="6">
    <source>
        <dbReference type="EMBL" id="CAF1299355.1"/>
    </source>
</evidence>
<protein>
    <recommendedName>
        <fullName evidence="5">3CxxC-type domain-containing protein</fullName>
    </recommendedName>
</protein>
<dbReference type="EMBL" id="CAJNOJ010000215">
    <property type="protein sequence ID" value="CAF1299355.1"/>
    <property type="molecule type" value="Genomic_DNA"/>
</dbReference>
<dbReference type="InterPro" id="IPR051276">
    <property type="entry name" value="Saccharopine_DH-like_oxidrdct"/>
</dbReference>
<dbReference type="InterPro" id="IPR036291">
    <property type="entry name" value="NAD(P)-bd_dom_sf"/>
</dbReference>
<evidence type="ECO:0000259" key="5">
    <source>
        <dbReference type="SMART" id="SM01328"/>
    </source>
</evidence>
<comment type="similarity">
    <text evidence="4">Belongs to the saccharopine dehydrogenase family.</text>
</comment>
<keyword evidence="3" id="KW-0862">Zinc</keyword>
<evidence type="ECO:0000256" key="2">
    <source>
        <dbReference type="ARBA" id="ARBA00022771"/>
    </source>
</evidence>
<dbReference type="Proteomes" id="UP000663852">
    <property type="component" value="Unassembled WGS sequence"/>
</dbReference>
<evidence type="ECO:0000256" key="1">
    <source>
        <dbReference type="ARBA" id="ARBA00022723"/>
    </source>
</evidence>
<evidence type="ECO:0000256" key="3">
    <source>
        <dbReference type="ARBA" id="ARBA00022833"/>
    </source>
</evidence>
<dbReference type="SMART" id="SM01328">
    <property type="entry name" value="zf-3CxxC"/>
    <property type="match status" value="1"/>
</dbReference>
<dbReference type="GO" id="GO:0005811">
    <property type="term" value="C:lipid droplet"/>
    <property type="evidence" value="ECO:0007669"/>
    <property type="project" value="TreeGrafter"/>
</dbReference>
<name>A0A815DPM6_ADIRI</name>
<sequence length="743" mass="84691">MSNRLDVLIFGATGYTGQYVIEEMARKGRQFGLKWGIAGRTVEKLKQVLQQASDVTGIDSLTSVVDTVTANITNQQSLVNMCARTKVLINCVGPYRHYGEPVVQACLEARTHYVDISGEPQFLETMQLRYDSQAAEREVIVVGSCGFDSLVADLGVETIRQECERNNLDIALIESFLTLKYGTITGGLIHYATWESAVYGFSHANELKRLRRQLFPQKLPYSKAKIHRNIVFQTMIQGQSIWAVPFPGSDRSVVQRTQYFTYTKLNQKPVRFQPYLQLPSLFPVVKLVFFGLIFSVLAKFKFGIQLLLKFPSLFSSGLVTKEGPTRQDCEHAKFKMTFLTHTENNQKLIHEFVGPDPGYLGTSKMLISCAVMLIKESERLPAKGGVLTPGAAFGRTTIMDFLEKEGLTFTKNAHHSFFNQRNCIDILGLEIENDMHSSDAFDQECKNWPRESKPNHRQTDIDVATRIINLYEYGSFPSFSRRHTFTMQQSRPYAQFSNDYNDVVVDNNNSKPHFTPNDSGISCDEDESGFSNEFDFDAIDPIDSSTITITDDAHRAAVIQDDDKKYFCDNTVWAWHGEFGRLVMATAMTYNVDYRLIPYEARFICPRVLNAFYSLTQSENAKAQFKCDTCGHCWTSMRARCTFYISKPNEGGIVLLRLYAQQCQYCYSTVRPLWYFDEICRVMKKLAKTICECFFPNSVSSNYWDITHNGTQPVQRLIQRKGSMHSQHYSALCEACQFHSCYS</sequence>
<proteinExistence type="inferred from homology"/>